<dbReference type="RefSeq" id="WP_179512136.1">
    <property type="nucleotide sequence ID" value="NZ_JANFAU010000008.1"/>
</dbReference>
<keyword evidence="2" id="KW-1003">Cell membrane</keyword>
<keyword evidence="8" id="KW-1185">Reference proteome</keyword>
<evidence type="ECO:0000256" key="2">
    <source>
        <dbReference type="ARBA" id="ARBA00022475"/>
    </source>
</evidence>
<accession>A0AA42CW52</accession>
<name>A0AA42CW52_9SPHN</name>
<keyword evidence="4" id="KW-0472">Membrane</keyword>
<protein>
    <submittedName>
        <fullName evidence="7">Entericidin A/B family lipoprotein</fullName>
    </submittedName>
</protein>
<gene>
    <name evidence="7" type="ORF">NEE01_21810</name>
</gene>
<evidence type="ECO:0000313" key="7">
    <source>
        <dbReference type="EMBL" id="MCW6537423.1"/>
    </source>
</evidence>
<keyword evidence="6 7" id="KW-0449">Lipoprotein</keyword>
<dbReference type="Proteomes" id="UP001165565">
    <property type="component" value="Unassembled WGS sequence"/>
</dbReference>
<evidence type="ECO:0000256" key="6">
    <source>
        <dbReference type="ARBA" id="ARBA00023288"/>
    </source>
</evidence>
<keyword evidence="5" id="KW-0564">Palmitate</keyword>
<evidence type="ECO:0000256" key="5">
    <source>
        <dbReference type="ARBA" id="ARBA00023139"/>
    </source>
</evidence>
<dbReference type="Pfam" id="PF08085">
    <property type="entry name" value="Entericidin"/>
    <property type="match status" value="1"/>
</dbReference>
<dbReference type="GO" id="GO:0016020">
    <property type="term" value="C:membrane"/>
    <property type="evidence" value="ECO:0007669"/>
    <property type="project" value="InterPro"/>
</dbReference>
<evidence type="ECO:0000256" key="4">
    <source>
        <dbReference type="ARBA" id="ARBA00023136"/>
    </source>
</evidence>
<organism evidence="7 8">
    <name type="scientific">Sphingomonas lycopersici</name>
    <dbReference type="NCBI Taxonomy" id="2951807"/>
    <lineage>
        <taxon>Bacteria</taxon>
        <taxon>Pseudomonadati</taxon>
        <taxon>Pseudomonadota</taxon>
        <taxon>Alphaproteobacteria</taxon>
        <taxon>Sphingomonadales</taxon>
        <taxon>Sphingomonadaceae</taxon>
        <taxon>Sphingomonas</taxon>
    </lineage>
</organism>
<evidence type="ECO:0000256" key="3">
    <source>
        <dbReference type="ARBA" id="ARBA00022729"/>
    </source>
</evidence>
<evidence type="ECO:0000256" key="1">
    <source>
        <dbReference type="ARBA" id="ARBA00010296"/>
    </source>
</evidence>
<keyword evidence="3" id="KW-0732">Signal</keyword>
<comment type="similarity">
    <text evidence="1">Belongs to the EcnA/EcnB lipoprotein family.</text>
</comment>
<comment type="caution">
    <text evidence="7">The sequence shown here is derived from an EMBL/GenBank/DDBJ whole genome shotgun (WGS) entry which is preliminary data.</text>
</comment>
<reference evidence="7" key="1">
    <citation type="submission" date="2022-06" db="EMBL/GenBank/DDBJ databases">
        <title>Sphingomonas sp. nov. isolated from rhizosphere soil of tomato.</title>
        <authorList>
            <person name="Dong H."/>
            <person name="Gao R."/>
        </authorList>
    </citation>
    <scope>NUCLEOTIDE SEQUENCE</scope>
    <source>
        <strain evidence="7">MMSM24</strain>
    </source>
</reference>
<dbReference type="AlphaFoldDB" id="A0AA42CW52"/>
<dbReference type="EMBL" id="JANFAV010000022">
    <property type="protein sequence ID" value="MCW6537423.1"/>
    <property type="molecule type" value="Genomic_DNA"/>
</dbReference>
<evidence type="ECO:0000313" key="8">
    <source>
        <dbReference type="Proteomes" id="UP001165565"/>
    </source>
</evidence>
<proteinExistence type="inferred from homology"/>
<dbReference type="InterPro" id="IPR012556">
    <property type="entry name" value="Entericidin"/>
</dbReference>
<dbReference type="GO" id="GO:0009636">
    <property type="term" value="P:response to toxic substance"/>
    <property type="evidence" value="ECO:0007669"/>
    <property type="project" value="InterPro"/>
</dbReference>
<dbReference type="PROSITE" id="PS51257">
    <property type="entry name" value="PROKAR_LIPOPROTEIN"/>
    <property type="match status" value="1"/>
</dbReference>
<sequence length="41" mass="4104">MRKIIGFTAIAAGLLLAGCNTVQGVGRDVSSVGQTVTKAAK</sequence>